<organism evidence="1">
    <name type="scientific">Medicago truncatula</name>
    <name type="common">Barrel medic</name>
    <name type="synonym">Medicago tribuloides</name>
    <dbReference type="NCBI Taxonomy" id="3880"/>
    <lineage>
        <taxon>Eukaryota</taxon>
        <taxon>Viridiplantae</taxon>
        <taxon>Streptophyta</taxon>
        <taxon>Embryophyta</taxon>
        <taxon>Tracheophyta</taxon>
        <taxon>Spermatophyta</taxon>
        <taxon>Magnoliopsida</taxon>
        <taxon>eudicotyledons</taxon>
        <taxon>Gunneridae</taxon>
        <taxon>Pentapetalae</taxon>
        <taxon>rosids</taxon>
        <taxon>fabids</taxon>
        <taxon>Fabales</taxon>
        <taxon>Fabaceae</taxon>
        <taxon>Papilionoideae</taxon>
        <taxon>50 kb inversion clade</taxon>
        <taxon>NPAAA clade</taxon>
        <taxon>Hologalegina</taxon>
        <taxon>IRL clade</taxon>
        <taxon>Trifolieae</taxon>
        <taxon>Medicago</taxon>
    </lineage>
</organism>
<reference evidence="1" key="1">
    <citation type="submission" date="2012-05" db="EMBL/GenBank/DDBJ databases">
        <authorList>
            <person name="Krishnakumar V."/>
            <person name="Cheung F."/>
            <person name="Xiao Y."/>
            <person name="Chan A."/>
            <person name="Moskal W.A."/>
            <person name="Town C.D."/>
        </authorList>
    </citation>
    <scope>NUCLEOTIDE SEQUENCE</scope>
</reference>
<name>I3T9H7_MEDTR</name>
<evidence type="ECO:0000313" key="1">
    <source>
        <dbReference type="EMBL" id="AFK49169.1"/>
    </source>
</evidence>
<protein>
    <submittedName>
        <fullName evidence="1">Uncharacterized protein</fullName>
    </submittedName>
</protein>
<accession>I3T9H7</accession>
<dbReference type="AlphaFoldDB" id="I3T9H7"/>
<sequence>MDMLPILWKQNNLCSSMGILLHLFRFVVRFLCSGSKLLT</sequence>
<dbReference type="EMBL" id="BT149375">
    <property type="protein sequence ID" value="AFK49169.1"/>
    <property type="molecule type" value="mRNA"/>
</dbReference>
<proteinExistence type="evidence at transcript level"/>